<dbReference type="EMBL" id="LQPR01000040">
    <property type="protein sequence ID" value="ORW70384.1"/>
    <property type="molecule type" value="Genomic_DNA"/>
</dbReference>
<gene>
    <name evidence="2" type="ORF">AWC23_17175</name>
</gene>
<name>A0AAJ3NQ70_9MYCO</name>
<protein>
    <recommendedName>
        <fullName evidence="1">TY-Chap central domain-containing protein</fullName>
    </recommendedName>
</protein>
<dbReference type="AlphaFoldDB" id="A0AAJ3NQ70"/>
<sequence length="154" mass="16417">MGAATTKEYKLSDIDLARSHVERCLQDLWDVHHVQPDCDGDYPYRSGTAACWISLDAHEPPIVKAVACAAVGVKKTSKLLGELNEINMRCRTAHVFWSGGSVIVEQSMLAHAVDRRALAQAGQSVAGVANDIGSMIAAVFGGQTPLQDLEDAAG</sequence>
<organism evidence="2 3">
    <name type="scientific">Mycobacterium saskatchewanense</name>
    <dbReference type="NCBI Taxonomy" id="220927"/>
    <lineage>
        <taxon>Bacteria</taxon>
        <taxon>Bacillati</taxon>
        <taxon>Actinomycetota</taxon>
        <taxon>Actinomycetes</taxon>
        <taxon>Mycobacteriales</taxon>
        <taxon>Mycobacteriaceae</taxon>
        <taxon>Mycobacterium</taxon>
        <taxon>Mycobacterium simiae complex</taxon>
    </lineage>
</organism>
<accession>A0AAJ3NQ70</accession>
<dbReference type="RefSeq" id="WP_085256606.1">
    <property type="nucleotide sequence ID" value="NZ_AP022573.1"/>
</dbReference>
<proteinExistence type="predicted"/>
<comment type="caution">
    <text evidence="2">The sequence shown here is derived from an EMBL/GenBank/DDBJ whole genome shotgun (WGS) entry which is preliminary data.</text>
</comment>
<dbReference type="Proteomes" id="UP000193387">
    <property type="component" value="Unassembled WGS sequence"/>
</dbReference>
<feature type="domain" description="TY-Chap central" evidence="1">
    <location>
        <begin position="17"/>
        <end position="147"/>
    </location>
</feature>
<evidence type="ECO:0000313" key="3">
    <source>
        <dbReference type="Proteomes" id="UP000193387"/>
    </source>
</evidence>
<reference evidence="2 3" key="1">
    <citation type="submission" date="2016-01" db="EMBL/GenBank/DDBJ databases">
        <title>The new phylogeny of the genus Mycobacterium.</title>
        <authorList>
            <person name="Tarcisio F."/>
            <person name="Conor M."/>
            <person name="Antonella G."/>
            <person name="Elisabetta G."/>
            <person name="Giulia F.S."/>
            <person name="Sara T."/>
            <person name="Anna F."/>
            <person name="Clotilde B."/>
            <person name="Roberto B."/>
            <person name="Veronica D.S."/>
            <person name="Fabio R."/>
            <person name="Monica P."/>
            <person name="Olivier J."/>
            <person name="Enrico T."/>
            <person name="Nicola S."/>
        </authorList>
    </citation>
    <scope>NUCLEOTIDE SEQUENCE [LARGE SCALE GENOMIC DNA]</scope>
    <source>
        <strain evidence="2 3">DSM 44616</strain>
    </source>
</reference>
<dbReference type="InterPro" id="IPR054343">
    <property type="entry name" value="TY-Chap_M"/>
</dbReference>
<evidence type="ECO:0000259" key="1">
    <source>
        <dbReference type="Pfam" id="PF22551"/>
    </source>
</evidence>
<keyword evidence="3" id="KW-1185">Reference proteome</keyword>
<evidence type="ECO:0000313" key="2">
    <source>
        <dbReference type="EMBL" id="ORW70384.1"/>
    </source>
</evidence>
<dbReference type="Pfam" id="PF22551">
    <property type="entry name" value="TY-Chap1"/>
    <property type="match status" value="1"/>
</dbReference>
<dbReference type="Gene3D" id="3.30.1460.10">
    <property type="match status" value="1"/>
</dbReference>